<protein>
    <submittedName>
        <fullName evidence="1">Uncharacterized protein</fullName>
    </submittedName>
</protein>
<evidence type="ECO:0000313" key="2">
    <source>
        <dbReference type="Proteomes" id="UP000800235"/>
    </source>
</evidence>
<dbReference type="Proteomes" id="UP000800235">
    <property type="component" value="Unassembled WGS sequence"/>
</dbReference>
<organism evidence="1 2">
    <name type="scientific">Tothia fuscella</name>
    <dbReference type="NCBI Taxonomy" id="1048955"/>
    <lineage>
        <taxon>Eukaryota</taxon>
        <taxon>Fungi</taxon>
        <taxon>Dikarya</taxon>
        <taxon>Ascomycota</taxon>
        <taxon>Pezizomycotina</taxon>
        <taxon>Dothideomycetes</taxon>
        <taxon>Pleosporomycetidae</taxon>
        <taxon>Venturiales</taxon>
        <taxon>Cylindrosympodiaceae</taxon>
        <taxon>Tothia</taxon>
    </lineage>
</organism>
<sequence>MSSQRETDSRPKIRLTFSNAEQVFELELENWVKLKSPSPTTAEAILTMIWDKLPLLRELDIIVVKSGDPAQWRKFQRDIHLWVAHRRPDLSRNLDAPDSITCLSYYWWSICESIIAREAKDGNKNFSADEILSKCAREDPGFQAKIGTYGKPEDPAEWKIYAEDIFIMSCARGLAVVAPDWIEGDFPRTKSNEVDMQVYQLMQQLHH</sequence>
<accession>A0A9P4TYG8</accession>
<comment type="caution">
    <text evidence="1">The sequence shown here is derived from an EMBL/GenBank/DDBJ whole genome shotgun (WGS) entry which is preliminary data.</text>
</comment>
<name>A0A9P4TYG8_9PEZI</name>
<keyword evidence="2" id="KW-1185">Reference proteome</keyword>
<reference evidence="1" key="1">
    <citation type="journal article" date="2020" name="Stud. Mycol.">
        <title>101 Dothideomycetes genomes: a test case for predicting lifestyles and emergence of pathogens.</title>
        <authorList>
            <person name="Haridas S."/>
            <person name="Albert R."/>
            <person name="Binder M."/>
            <person name="Bloem J."/>
            <person name="Labutti K."/>
            <person name="Salamov A."/>
            <person name="Andreopoulos B."/>
            <person name="Baker S."/>
            <person name="Barry K."/>
            <person name="Bills G."/>
            <person name="Bluhm B."/>
            <person name="Cannon C."/>
            <person name="Castanera R."/>
            <person name="Culley D."/>
            <person name="Daum C."/>
            <person name="Ezra D."/>
            <person name="Gonzalez J."/>
            <person name="Henrissat B."/>
            <person name="Kuo A."/>
            <person name="Liang C."/>
            <person name="Lipzen A."/>
            <person name="Lutzoni F."/>
            <person name="Magnuson J."/>
            <person name="Mondo S."/>
            <person name="Nolan M."/>
            <person name="Ohm R."/>
            <person name="Pangilinan J."/>
            <person name="Park H.-J."/>
            <person name="Ramirez L."/>
            <person name="Alfaro M."/>
            <person name="Sun H."/>
            <person name="Tritt A."/>
            <person name="Yoshinaga Y."/>
            <person name="Zwiers L.-H."/>
            <person name="Turgeon B."/>
            <person name="Goodwin S."/>
            <person name="Spatafora J."/>
            <person name="Crous P."/>
            <person name="Grigoriev I."/>
        </authorList>
    </citation>
    <scope>NUCLEOTIDE SEQUENCE</scope>
    <source>
        <strain evidence="1">CBS 130266</strain>
    </source>
</reference>
<dbReference type="AlphaFoldDB" id="A0A9P4TYG8"/>
<dbReference type="EMBL" id="MU007040">
    <property type="protein sequence ID" value="KAF2430281.1"/>
    <property type="molecule type" value="Genomic_DNA"/>
</dbReference>
<evidence type="ECO:0000313" key="1">
    <source>
        <dbReference type="EMBL" id="KAF2430281.1"/>
    </source>
</evidence>
<proteinExistence type="predicted"/>
<gene>
    <name evidence="1" type="ORF">EJ08DRAFT_661008</name>
</gene>